<evidence type="ECO:0000313" key="7">
    <source>
        <dbReference type="Proteomes" id="UP001321445"/>
    </source>
</evidence>
<evidence type="ECO:0000313" key="6">
    <source>
        <dbReference type="EMBL" id="BDY12951.1"/>
    </source>
</evidence>
<dbReference type="PANTHER" id="PTHR43403:SF1">
    <property type="entry name" value="NAD-SPECIFIC GLUTAMATE DEHYDROGENASE"/>
    <property type="match status" value="1"/>
</dbReference>
<name>A0ABM8FN72_9BACT</name>
<proteinExistence type="predicted"/>
<dbReference type="EMBL" id="AP027370">
    <property type="protein sequence ID" value="BDY12951.1"/>
    <property type="molecule type" value="Genomic_DNA"/>
</dbReference>
<dbReference type="Pfam" id="PF21077">
    <property type="entry name" value="GDH_ACT3"/>
    <property type="match status" value="1"/>
</dbReference>
<dbReference type="InterPro" id="IPR028971">
    <property type="entry name" value="NAD-GDH_cat"/>
</dbReference>
<dbReference type="Gene3D" id="3.40.50.720">
    <property type="entry name" value="NAD(P)-binding Rossmann-like Domain"/>
    <property type="match status" value="1"/>
</dbReference>
<dbReference type="Pfam" id="PF21074">
    <property type="entry name" value="GDH_C"/>
    <property type="match status" value="1"/>
</dbReference>
<dbReference type="InterPro" id="IPR049064">
    <property type="entry name" value="NAD_Glu_DH_ACT3"/>
</dbReference>
<dbReference type="SUPFAM" id="SSF53223">
    <property type="entry name" value="Aminoacid dehydrogenase-like, N-terminal domain"/>
    <property type="match status" value="1"/>
</dbReference>
<feature type="domain" description="NAD-glutamate dehydrogenase ACT3" evidence="4">
    <location>
        <begin position="41"/>
        <end position="85"/>
    </location>
</feature>
<dbReference type="Proteomes" id="UP001321445">
    <property type="component" value="Chromosome"/>
</dbReference>
<dbReference type="SUPFAM" id="SSF51735">
    <property type="entry name" value="NAD(P)-binding Rossmann-fold domains"/>
    <property type="match status" value="1"/>
</dbReference>
<dbReference type="InterPro" id="IPR046346">
    <property type="entry name" value="Aminoacid_DH-like_N_sf"/>
</dbReference>
<dbReference type="RefSeq" id="WP_286335998.1">
    <property type="nucleotide sequence ID" value="NZ_AP027370.1"/>
</dbReference>
<dbReference type="Pfam" id="PF21078">
    <property type="entry name" value="GDH_HM3"/>
    <property type="match status" value="1"/>
</dbReference>
<evidence type="ECO:0000259" key="3">
    <source>
        <dbReference type="Pfam" id="PF21074"/>
    </source>
</evidence>
<feature type="domain" description="NAD-specific glutamate dehydrogenase C-terminal" evidence="3">
    <location>
        <begin position="736"/>
        <end position="910"/>
    </location>
</feature>
<protein>
    <submittedName>
        <fullName evidence="6">NAD-glutamate dehydrogenase</fullName>
    </submittedName>
</protein>
<dbReference type="InterPro" id="IPR036291">
    <property type="entry name" value="NAD(P)-bd_dom_sf"/>
</dbReference>
<sequence length="1069" mass="123485">MDLDQRYANTCLQILRSDDLTLPETIEKELSTHPFAAEFIEDENGALYLKIYSTHHFMLTQIVPLLKNIGLAVHSEITYEIPFGEKKISVSRYRIGNERVDDIKRTKKNILELLETMLCHPKLPNTPLLQLTLLENFSPRELELLNALIDFENQLVLSFNRVTITDVLIKHHQITKSLLTYFYLKFNPALKRRKEQMNESEKRIEKMLHPITHITEDMVIRMLFEMIRQMVRTNFFLEKETIAFKTHTDRIQGKLEGIQPHIEAFVHHYRLSGVHLRMGKVSRGGIRWSDRFEDFRVEIHSLMLTQEGKNAVIIPRGAKGGFIIRLPREEIDRNTFKHFYELYIDALLDLVDNQEEGRTIVNPKIVRYDGDDTYLVVAADKGTAHMSDTANAIALKRAFWLGDAFASGGSNGYNHKELGITAKGAMRSVERFFIERGINFYETPITVVGIGSMNGDVFGNGMLLSRHFRLLAAISHNEIFIDPDPDPEISYQERKRLFAASPKGGWRYYDPEKISEGGGVFGRDEKEILLSNAMQKLFRTTRQSMSGEEIVQAVLRLKADMLFNGGVGTYVKASWESNLDVGDKANENVRIDASDLKVHAVCEGGNLGFTLPARIEYAKAGGFINLDAIDNSAGVNTSDYEVNLKITLGALVRKGQLDDKSRLEALQHQAEMVTNRVLWTNYHQSLAISLDYRRSQRDMVPFLQAIALLERELPVFSRKQFHIPKDEKIEQVLDSNQGLVRPLLGTLLSYAKIFLKRQLLESDLLEESFAQEYLLKYFPKTFTTIYEDEILGHPLRREIAATVMANRVVNNAGVTFVSDFDELGNERFVSKVKSYLICNQLFGSNDIRFEIFRHDYAMEAQKQYELLFEIETTLEFSVNWMIRHLSPEQIHAPTLLRYKSELATLMEMTPDENIVPIVNEKSPINRFFHHLPYMKFTVAAIILHEKNHRRFDETAKLMYAIIKELHINEIMEALENYRPKNKEEHTIKKQLEEFIEFAVTSLSEKVIHYQRKNETMEEALKSYLHDCEERYTFLQESFGKFMEQPVIERLEDIAILVNSLIQMTVENPI</sequence>
<organism evidence="6 7">
    <name type="scientific">Hydrogenimonas cancrithermarum</name>
    <dbReference type="NCBI Taxonomy" id="2993563"/>
    <lineage>
        <taxon>Bacteria</taxon>
        <taxon>Pseudomonadati</taxon>
        <taxon>Campylobacterota</taxon>
        <taxon>Epsilonproteobacteria</taxon>
        <taxon>Campylobacterales</taxon>
        <taxon>Hydrogenimonadaceae</taxon>
        <taxon>Hydrogenimonas</taxon>
    </lineage>
</organism>
<dbReference type="InterPro" id="IPR048381">
    <property type="entry name" value="GDH_C"/>
</dbReference>
<dbReference type="InterPro" id="IPR007780">
    <property type="entry name" value="NAD_Glu_DH_bac"/>
</dbReference>
<accession>A0ABM8FN72</accession>
<dbReference type="InterPro" id="IPR049056">
    <property type="entry name" value="NAD_Glu_DH_HM3"/>
</dbReference>
<dbReference type="PANTHER" id="PTHR43403">
    <property type="entry name" value="NAD-SPECIFIC GLUTAMATE DEHYDROGENASE"/>
    <property type="match status" value="1"/>
</dbReference>
<keyword evidence="7" id="KW-1185">Reference proteome</keyword>
<dbReference type="Pfam" id="PF05088">
    <property type="entry name" value="Bac_GDH_CD"/>
    <property type="match status" value="1"/>
</dbReference>
<evidence type="ECO:0000259" key="4">
    <source>
        <dbReference type="Pfam" id="PF21077"/>
    </source>
</evidence>
<gene>
    <name evidence="5" type="ORF">HCR_11460</name>
    <name evidence="6" type="ORF">HCR_12630</name>
</gene>
<reference evidence="6 7" key="1">
    <citation type="submission" date="2023-03" db="EMBL/GenBank/DDBJ databases">
        <title>Description of Hydrogenimonas sp. ISO32.</title>
        <authorList>
            <person name="Mino S."/>
            <person name="Fukazawa S."/>
            <person name="Sawabe T."/>
        </authorList>
    </citation>
    <scope>NUCLEOTIDE SEQUENCE [LARGE SCALE GENOMIC DNA]</scope>
    <source>
        <strain evidence="6 7">ISO32</strain>
    </source>
</reference>
<evidence type="ECO:0000256" key="1">
    <source>
        <dbReference type="ARBA" id="ARBA00023002"/>
    </source>
</evidence>
<evidence type="ECO:0000313" key="5">
    <source>
        <dbReference type="EMBL" id="BDY12834.1"/>
    </source>
</evidence>
<evidence type="ECO:0000259" key="2">
    <source>
        <dbReference type="Pfam" id="PF05088"/>
    </source>
</evidence>
<dbReference type="EMBL" id="AP027370">
    <property type="protein sequence ID" value="BDY12834.1"/>
    <property type="molecule type" value="Genomic_DNA"/>
</dbReference>
<feature type="domain" description="NAD-glutamate dehydrogenase catalytic" evidence="2">
    <location>
        <begin position="204"/>
        <end position="690"/>
    </location>
</feature>
<keyword evidence="1" id="KW-0560">Oxidoreductase</keyword>